<dbReference type="KEGG" id="ame:100576126"/>
<dbReference type="EnsemblMetazoa" id="XM_026442131">
    <property type="protein sequence ID" value="XP_026297916"/>
    <property type="gene ID" value="LOC100576126"/>
</dbReference>
<feature type="chain" id="PRO_5044660541" evidence="1">
    <location>
        <begin position="24"/>
        <end position="520"/>
    </location>
</feature>
<keyword evidence="1" id="KW-0732">Signal</keyword>
<keyword evidence="3" id="KW-1185">Reference proteome</keyword>
<sequence length="520" mass="58202">MFQEHFLTVLFGAVMSITVPSTGFSPERSEFLNAQNEKFKVNIPATWNVVPSLETDQKITVDHTSSPKTEVTGIDKGLQISDTKVSTKTIEQTSPADAAREKRFDFVIDNGKNINIVMIIADPGQDQEEFWKNFKASHLFSVEGMVQSCNNNQVDKIQSRFSLDDALISANRDKKHDCEHMLRSNIASLLLWTRDVKGMTTGTLSNGNFTIPSLFGFEETVGLSKEFDEIEENNMKPEIHKLKPEIRDWHVIDVAKPTNRVSSFMSTQSNREDDEAAWNVFDMFSKIRMVLFRSLLESLGNVGASEEPIPSRRAHFLRSNLMDMVEELKSVENEKGFILVASVPASEVNSALENLQREAQDTLVIVTGVCTHDGKPVPYFARGPSAKIIREATKIWDIPNAIRSVIANGCQDCKNRRHDVSPPPIAQLKIVPHNLANFKRSLRDTVKKSDDDKKLIEAPVNKNEIIKTVADLSAKEETKNEDTDLLPKLETSSANFKMADKFTTILGIILSMVGAFTLTS</sequence>
<feature type="signal peptide" evidence="1">
    <location>
        <begin position="1"/>
        <end position="23"/>
    </location>
</feature>
<evidence type="ECO:0000256" key="1">
    <source>
        <dbReference type="SAM" id="SignalP"/>
    </source>
</evidence>
<reference evidence="2" key="1">
    <citation type="submission" date="2021-01" db="UniProtKB">
        <authorList>
            <consortium name="EnsemblMetazoa"/>
        </authorList>
    </citation>
    <scope>IDENTIFICATION</scope>
    <source>
        <strain evidence="2">DH4</strain>
    </source>
</reference>
<accession>A0A7M7MLT4</accession>
<evidence type="ECO:0000313" key="2">
    <source>
        <dbReference type="EnsemblMetazoa" id="XP_026297916"/>
    </source>
</evidence>
<reference evidence="3" key="3">
    <citation type="submission" date="2025-05" db="UniProtKB">
        <authorList>
            <consortium name="RefSeq"/>
        </authorList>
    </citation>
    <scope>NUCLEOTIDE SEQUENCE [LARGE SCALE GENOMIC DNA]</scope>
    <source>
        <strain evidence="3">DH4</strain>
    </source>
</reference>
<name>A0A7M7MLT4_APIME</name>
<gene>
    <name evidence="4" type="primary">LOC100576126</name>
</gene>
<dbReference type="GeneID" id="100576126"/>
<organism evidence="2">
    <name type="scientific">Apis mellifera</name>
    <name type="common">Honeybee</name>
    <dbReference type="NCBI Taxonomy" id="7460"/>
    <lineage>
        <taxon>Eukaryota</taxon>
        <taxon>Metazoa</taxon>
        <taxon>Ecdysozoa</taxon>
        <taxon>Arthropoda</taxon>
        <taxon>Hexapoda</taxon>
        <taxon>Insecta</taxon>
        <taxon>Pterygota</taxon>
        <taxon>Neoptera</taxon>
        <taxon>Endopterygota</taxon>
        <taxon>Hymenoptera</taxon>
        <taxon>Apocrita</taxon>
        <taxon>Aculeata</taxon>
        <taxon>Apoidea</taxon>
        <taxon>Anthophila</taxon>
        <taxon>Apidae</taxon>
        <taxon>Apis</taxon>
    </lineage>
</organism>
<reference evidence="4" key="2">
    <citation type="submission" date="2025-04" db="UniProtKB">
        <authorList>
            <consortium name="RefSeq"/>
        </authorList>
    </citation>
    <scope>IDENTIFICATION</scope>
    <source>
        <strain evidence="4">DH4</strain>
        <tissue evidence="4">Whole body</tissue>
    </source>
</reference>
<evidence type="ECO:0000313" key="3">
    <source>
        <dbReference type="Proteomes" id="UP000005203"/>
    </source>
</evidence>
<protein>
    <submittedName>
        <fullName evidence="4">Uncharacterized protein LOC100576126</fullName>
    </submittedName>
</protein>
<evidence type="ECO:0000313" key="4">
    <source>
        <dbReference type="RefSeq" id="XP_026297916.1"/>
    </source>
</evidence>
<proteinExistence type="predicted"/>
<accession>A0A8B8H1Q9</accession>
<dbReference type="AlphaFoldDB" id="A0A7M7MLT4"/>
<dbReference type="OrthoDB" id="7571556at2759"/>
<dbReference type="Proteomes" id="UP000005203">
    <property type="component" value="Linkage group LG1"/>
</dbReference>
<dbReference type="RefSeq" id="XP_026297916.1">
    <property type="nucleotide sequence ID" value="XM_026442131.1"/>
</dbReference>